<feature type="compositionally biased region" description="Basic and acidic residues" evidence="1">
    <location>
        <begin position="61"/>
        <end position="70"/>
    </location>
</feature>
<keyword evidence="2" id="KW-0378">Hydrolase</keyword>
<organism evidence="2">
    <name type="scientific">Streptomyces tendae</name>
    <dbReference type="NCBI Taxonomy" id="1932"/>
    <lineage>
        <taxon>Bacteria</taxon>
        <taxon>Bacillati</taxon>
        <taxon>Actinomycetota</taxon>
        <taxon>Actinomycetes</taxon>
        <taxon>Kitasatosporales</taxon>
        <taxon>Streptomycetaceae</taxon>
        <taxon>Streptomyces</taxon>
    </lineage>
</organism>
<dbReference type="Gene3D" id="3.40.50.1110">
    <property type="entry name" value="SGNH hydrolase"/>
    <property type="match status" value="1"/>
</dbReference>
<dbReference type="CDD" id="cd00229">
    <property type="entry name" value="SGNH_hydrolase"/>
    <property type="match status" value="1"/>
</dbReference>
<dbReference type="GO" id="GO:0016787">
    <property type="term" value="F:hydrolase activity"/>
    <property type="evidence" value="ECO:0007669"/>
    <property type="project" value="UniProtKB-KW"/>
</dbReference>
<feature type="region of interest" description="Disordered" evidence="1">
    <location>
        <begin position="42"/>
        <end position="71"/>
    </location>
</feature>
<dbReference type="InterPro" id="IPR036514">
    <property type="entry name" value="SGNH_hydro_sf"/>
</dbReference>
<protein>
    <submittedName>
        <fullName evidence="2">SGNH/GDSL hydrolase family protein</fullName>
    </submittedName>
</protein>
<dbReference type="EMBL" id="JAAIFS010000005">
    <property type="protein sequence ID" value="NEV89566.1"/>
    <property type="molecule type" value="Genomic_DNA"/>
</dbReference>
<comment type="caution">
    <text evidence="2">The sequence shown here is derived from an EMBL/GenBank/DDBJ whole genome shotgun (WGS) entry which is preliminary data.</text>
</comment>
<sequence>MDNEINSGGRSLLPARRVFGYTLVAAAVAVLLTGCQNSGSGVEVSAGDSAAAEAPDGARGSGEKRDDGPRRLLWMGDSIGEAQAPALDAAMEAGGVTFESVAAAGGGGVVGEIAAPTWDRLPKTLKSFAPDVVAYQVTTYDWGAPAEQRAAYERLVKTVNEAGADLLLVSAPPFKLDDFYQPHEKEIESAPRSAKSVADKHPDTAAFLDASALWGDDSGAEQAQRSKDGIHSCQQGSAAFADWFGEQLERRYGFAPAAADAWATGEWTGDKVYSRLGCA</sequence>
<evidence type="ECO:0000256" key="1">
    <source>
        <dbReference type="SAM" id="MobiDB-lite"/>
    </source>
</evidence>
<dbReference type="RefSeq" id="WP_164459570.1">
    <property type="nucleotide sequence ID" value="NZ_JAAIFS010000005.1"/>
</dbReference>
<dbReference type="SUPFAM" id="SSF52266">
    <property type="entry name" value="SGNH hydrolase"/>
    <property type="match status" value="1"/>
</dbReference>
<proteinExistence type="predicted"/>
<name>A0A6B3QN86_STRTE</name>
<dbReference type="AlphaFoldDB" id="A0A6B3QN86"/>
<gene>
    <name evidence="2" type="ORF">GUR47_23285</name>
</gene>
<evidence type="ECO:0000313" key="2">
    <source>
        <dbReference type="EMBL" id="NEV89566.1"/>
    </source>
</evidence>
<accession>A0A6B3QN86</accession>
<reference evidence="2" key="1">
    <citation type="journal article" date="2020" name="Microorganisms">
        <title>Isolation, Genomic and Metabolomic Characterization of Streptomyces tendae VITAKN with Quorum Sensing Inhibitory Activity from Southern India.</title>
        <authorList>
            <person name="Ishaque N.M."/>
            <person name="Burgsdorf I."/>
            <person name="Limlingan Malit J.J."/>
            <person name="Saha S."/>
            <person name="Teta R."/>
            <person name="Ewe D."/>
            <person name="Kannabiran K."/>
            <person name="Hrouzek P."/>
            <person name="Steindler L."/>
            <person name="Costantino V."/>
            <person name="Saurav K."/>
        </authorList>
    </citation>
    <scope>NUCLEOTIDE SEQUENCE</scope>
    <source>
        <strain evidence="2">VITAKN</strain>
    </source>
</reference>